<evidence type="ECO:0000256" key="1">
    <source>
        <dbReference type="ARBA" id="ARBA00000085"/>
    </source>
</evidence>
<keyword evidence="6 18" id="KW-0808">Transferase</keyword>
<evidence type="ECO:0000256" key="12">
    <source>
        <dbReference type="ARBA" id="ARBA00023012"/>
    </source>
</evidence>
<dbReference type="InterPro" id="IPR005467">
    <property type="entry name" value="His_kinase_dom"/>
</dbReference>
<dbReference type="Proteomes" id="UP000004828">
    <property type="component" value="Unassembled WGS sequence"/>
</dbReference>
<dbReference type="SMART" id="SM00387">
    <property type="entry name" value="HATPase_c"/>
    <property type="match status" value="1"/>
</dbReference>
<reference evidence="18 20" key="2">
    <citation type="submission" date="2018-09" db="EMBL/GenBank/DDBJ databases">
        <authorList>
            <person name="Petit M.-A."/>
            <person name="Lossouarn J."/>
        </authorList>
    </citation>
    <scope>NUCLEOTIDE SEQUENCE [LARGE SCALE GENOMIC DNA]</scope>
    <source>
        <strain evidence="18 20">L1-82</strain>
    </source>
</reference>
<name>C7GG43_9FIRM</name>
<dbReference type="PANTHER" id="PTHR45528:SF1">
    <property type="entry name" value="SENSOR HISTIDINE KINASE CPXA"/>
    <property type="match status" value="1"/>
</dbReference>
<keyword evidence="11 14" id="KW-1133">Transmembrane helix</keyword>
<keyword evidence="9 17" id="KW-0418">Kinase</keyword>
<keyword evidence="13 14" id="KW-0472">Membrane</keyword>
<dbReference type="EMBL" id="LR027880">
    <property type="protein sequence ID" value="VCV23643.1"/>
    <property type="molecule type" value="Genomic_DNA"/>
</dbReference>
<dbReference type="Gene3D" id="3.30.565.10">
    <property type="entry name" value="Histidine kinase-like ATPase, C-terminal domain"/>
    <property type="match status" value="1"/>
</dbReference>
<dbReference type="GO" id="GO:0005524">
    <property type="term" value="F:ATP binding"/>
    <property type="evidence" value="ECO:0007669"/>
    <property type="project" value="UniProtKB-KW"/>
</dbReference>
<dbReference type="CDD" id="cd00075">
    <property type="entry name" value="HATPase"/>
    <property type="match status" value="1"/>
</dbReference>
<dbReference type="PROSITE" id="PS50885">
    <property type="entry name" value="HAMP"/>
    <property type="match status" value="1"/>
</dbReference>
<reference evidence="17 19" key="1">
    <citation type="submission" date="2009-08" db="EMBL/GenBank/DDBJ databases">
        <authorList>
            <person name="Weinstock G."/>
            <person name="Sodergren E."/>
            <person name="Clifton S."/>
            <person name="Fulton L."/>
            <person name="Fulton B."/>
            <person name="Courtney L."/>
            <person name="Fronick C."/>
            <person name="Harrison M."/>
            <person name="Strong C."/>
            <person name="Farmer C."/>
            <person name="Delahaunty K."/>
            <person name="Markovic C."/>
            <person name="Hall O."/>
            <person name="Minx P."/>
            <person name="Tomlinson C."/>
            <person name="Mitreva M."/>
            <person name="Nelson J."/>
            <person name="Hou S."/>
            <person name="Wollam A."/>
            <person name="Pepin K.H."/>
            <person name="Johnson M."/>
            <person name="Bhonagiri V."/>
            <person name="Nash W.E."/>
            <person name="Warren W."/>
            <person name="Chinwalla A."/>
            <person name="Mardis E.R."/>
            <person name="Wilson R.K."/>
        </authorList>
    </citation>
    <scope>NUCLEOTIDE SEQUENCE [LARGE SCALE GENOMIC DNA]</scope>
    <source>
        <strain evidence="17 19">L1-82</strain>
    </source>
</reference>
<dbReference type="Gene3D" id="1.10.287.130">
    <property type="match status" value="1"/>
</dbReference>
<keyword evidence="12" id="KW-0902">Two-component regulatory system</keyword>
<dbReference type="SUPFAM" id="SSF158472">
    <property type="entry name" value="HAMP domain-like"/>
    <property type="match status" value="1"/>
</dbReference>
<evidence type="ECO:0000256" key="9">
    <source>
        <dbReference type="ARBA" id="ARBA00022777"/>
    </source>
</evidence>
<evidence type="ECO:0000313" key="20">
    <source>
        <dbReference type="Proteomes" id="UP000294398"/>
    </source>
</evidence>
<dbReference type="HOGENOM" id="CLU_000445_89_34_9"/>
<dbReference type="Pfam" id="PF02518">
    <property type="entry name" value="HATPase_c"/>
    <property type="match status" value="1"/>
</dbReference>
<evidence type="ECO:0000256" key="6">
    <source>
        <dbReference type="ARBA" id="ARBA00022679"/>
    </source>
</evidence>
<evidence type="ECO:0000259" key="15">
    <source>
        <dbReference type="PROSITE" id="PS50109"/>
    </source>
</evidence>
<dbReference type="Gene3D" id="6.10.340.10">
    <property type="match status" value="1"/>
</dbReference>
<comment type="catalytic activity">
    <reaction evidence="1">
        <text>ATP + protein L-histidine = ADP + protein N-phospho-L-histidine.</text>
        <dbReference type="EC" id="2.7.13.3"/>
    </reaction>
</comment>
<feature type="transmembrane region" description="Helical" evidence="14">
    <location>
        <begin position="12"/>
        <end position="35"/>
    </location>
</feature>
<dbReference type="PANTHER" id="PTHR45528">
    <property type="entry name" value="SENSOR HISTIDINE KINASE CPXA"/>
    <property type="match status" value="1"/>
</dbReference>
<dbReference type="Pfam" id="PF00512">
    <property type="entry name" value="HisKA"/>
    <property type="match status" value="1"/>
</dbReference>
<dbReference type="PROSITE" id="PS50109">
    <property type="entry name" value="HIS_KIN"/>
    <property type="match status" value="1"/>
</dbReference>
<dbReference type="RefSeq" id="WP_006858995.1">
    <property type="nucleotide sequence ID" value="NZ_GG692748.1"/>
</dbReference>
<proteinExistence type="predicted"/>
<organism evidence="17 19">
    <name type="scientific">Roseburia intestinalis L1-82</name>
    <dbReference type="NCBI Taxonomy" id="536231"/>
    <lineage>
        <taxon>Bacteria</taxon>
        <taxon>Bacillati</taxon>
        <taxon>Bacillota</taxon>
        <taxon>Clostridia</taxon>
        <taxon>Lachnospirales</taxon>
        <taxon>Lachnospiraceae</taxon>
        <taxon>Roseburia</taxon>
    </lineage>
</organism>
<gene>
    <name evidence="18" type="primary">cssS</name>
    <name evidence="18" type="ORF">RIL182_03549</name>
    <name evidence="17" type="ORF">ROSINTL182_08905</name>
</gene>
<evidence type="ECO:0000256" key="11">
    <source>
        <dbReference type="ARBA" id="ARBA00022989"/>
    </source>
</evidence>
<dbReference type="Pfam" id="PF00672">
    <property type="entry name" value="HAMP"/>
    <property type="match status" value="1"/>
</dbReference>
<evidence type="ECO:0000256" key="4">
    <source>
        <dbReference type="ARBA" id="ARBA00022475"/>
    </source>
</evidence>
<dbReference type="EMBL" id="ABYJ02000231">
    <property type="protein sequence ID" value="EEU99181.1"/>
    <property type="molecule type" value="Genomic_DNA"/>
</dbReference>
<dbReference type="InterPro" id="IPR003661">
    <property type="entry name" value="HisK_dim/P_dom"/>
</dbReference>
<keyword evidence="20" id="KW-1185">Reference proteome</keyword>
<comment type="subcellular location">
    <subcellularLocation>
        <location evidence="2">Cell membrane</location>
        <topology evidence="2">Multi-pass membrane protein</topology>
    </subcellularLocation>
</comment>
<dbReference type="InterPro" id="IPR003660">
    <property type="entry name" value="HAMP_dom"/>
</dbReference>
<dbReference type="GeneID" id="61434766"/>
<keyword evidence="5" id="KW-0597">Phosphoprotein</keyword>
<feature type="domain" description="HAMP" evidence="16">
    <location>
        <begin position="112"/>
        <end position="164"/>
    </location>
</feature>
<keyword evidence="10" id="KW-0067">ATP-binding</keyword>
<evidence type="ECO:0000313" key="17">
    <source>
        <dbReference type="EMBL" id="EEU99181.1"/>
    </source>
</evidence>
<evidence type="ECO:0000313" key="18">
    <source>
        <dbReference type="EMBL" id="VCV23643.1"/>
    </source>
</evidence>
<keyword evidence="7 14" id="KW-0812">Transmembrane</keyword>
<dbReference type="CDD" id="cd00082">
    <property type="entry name" value="HisKA"/>
    <property type="match status" value="1"/>
</dbReference>
<dbReference type="InterPro" id="IPR036890">
    <property type="entry name" value="HATPase_C_sf"/>
</dbReference>
<dbReference type="InterPro" id="IPR050398">
    <property type="entry name" value="HssS/ArlS-like"/>
</dbReference>
<feature type="transmembrane region" description="Helical" evidence="14">
    <location>
        <begin position="92"/>
        <end position="110"/>
    </location>
</feature>
<evidence type="ECO:0000256" key="10">
    <source>
        <dbReference type="ARBA" id="ARBA00022840"/>
    </source>
</evidence>
<evidence type="ECO:0000256" key="5">
    <source>
        <dbReference type="ARBA" id="ARBA00022553"/>
    </source>
</evidence>
<evidence type="ECO:0000313" key="19">
    <source>
        <dbReference type="Proteomes" id="UP000004828"/>
    </source>
</evidence>
<keyword evidence="4" id="KW-1003">Cell membrane</keyword>
<dbReference type="InterPro" id="IPR036097">
    <property type="entry name" value="HisK_dim/P_sf"/>
</dbReference>
<dbReference type="SUPFAM" id="SSF47384">
    <property type="entry name" value="Homodimeric domain of signal transducing histidine kinase"/>
    <property type="match status" value="1"/>
</dbReference>
<feature type="domain" description="Histidine kinase" evidence="15">
    <location>
        <begin position="179"/>
        <end position="392"/>
    </location>
</feature>
<evidence type="ECO:0000256" key="13">
    <source>
        <dbReference type="ARBA" id="ARBA00023136"/>
    </source>
</evidence>
<dbReference type="EC" id="2.7.13.3" evidence="3"/>
<dbReference type="Proteomes" id="UP000294398">
    <property type="component" value="Chromosome"/>
</dbReference>
<evidence type="ECO:0000256" key="14">
    <source>
        <dbReference type="SAM" id="Phobius"/>
    </source>
</evidence>
<dbReference type="SMART" id="SM00388">
    <property type="entry name" value="HisKA"/>
    <property type="match status" value="1"/>
</dbReference>
<protein>
    <recommendedName>
        <fullName evidence="3">histidine kinase</fullName>
        <ecNumber evidence="3">2.7.13.3</ecNumber>
    </recommendedName>
</protein>
<dbReference type="InterPro" id="IPR003594">
    <property type="entry name" value="HATPase_dom"/>
</dbReference>
<dbReference type="AlphaFoldDB" id="C7GG43"/>
<dbReference type="SMART" id="SM00304">
    <property type="entry name" value="HAMP"/>
    <property type="match status" value="1"/>
</dbReference>
<evidence type="ECO:0000259" key="16">
    <source>
        <dbReference type="PROSITE" id="PS50885"/>
    </source>
</evidence>
<dbReference type="SUPFAM" id="SSF55874">
    <property type="entry name" value="ATPase domain of HSP90 chaperone/DNA topoisomerase II/histidine kinase"/>
    <property type="match status" value="1"/>
</dbReference>
<sequence length="392" mass="45785">MEKIRNLSLKKTILLYFVISLTAAFLLSGFTVHFARNMQNKIWEKYIDYADYTDVFQQYGKKYEIEILRPNQSQMNRLDHHLSEMCDFMETYSVLIFSIVGSVVAVFFFYKNKLKTPLQELKDASQMIADNELDFHVSYENKDEMGTLCKEFEMMRSDLADNNRKMWRMIDDEKALRNAIAHDIRSPLSILRGYQEMLLEFVSAESIKTEDVIDILQTGMYQIDRIEHFTENMRKMSHLEQRKLQCSEIELSELAKKIEAEAAMLSKKESKLCKVERVQEQNIVKVDEELVMEVTDNLLENAVRYAQKSIALQIKKKDGFFIISVEDDGIGFVDTEEKVTEPFYHKNPQDDLKHFGLGMYISRIFCEKHGGNLKIYNARQGGAHVEALFKAE</sequence>
<dbReference type="CDD" id="cd06225">
    <property type="entry name" value="HAMP"/>
    <property type="match status" value="1"/>
</dbReference>
<evidence type="ECO:0000256" key="2">
    <source>
        <dbReference type="ARBA" id="ARBA00004651"/>
    </source>
</evidence>
<dbReference type="GO" id="GO:0000155">
    <property type="term" value="F:phosphorelay sensor kinase activity"/>
    <property type="evidence" value="ECO:0007669"/>
    <property type="project" value="InterPro"/>
</dbReference>
<keyword evidence="8" id="KW-0547">Nucleotide-binding</keyword>
<accession>C7GG43</accession>
<evidence type="ECO:0000256" key="7">
    <source>
        <dbReference type="ARBA" id="ARBA00022692"/>
    </source>
</evidence>
<dbReference type="GO" id="GO:0005886">
    <property type="term" value="C:plasma membrane"/>
    <property type="evidence" value="ECO:0007669"/>
    <property type="project" value="UniProtKB-SubCell"/>
</dbReference>
<evidence type="ECO:0000256" key="8">
    <source>
        <dbReference type="ARBA" id="ARBA00022741"/>
    </source>
</evidence>
<evidence type="ECO:0000256" key="3">
    <source>
        <dbReference type="ARBA" id="ARBA00012438"/>
    </source>
</evidence>